<dbReference type="PANTHER" id="PTHR30419">
    <property type="entry name" value="HTH-TYPE TRANSCRIPTIONAL REGULATOR YBHD"/>
    <property type="match status" value="1"/>
</dbReference>
<dbReference type="GO" id="GO:0003700">
    <property type="term" value="F:DNA-binding transcription factor activity"/>
    <property type="evidence" value="ECO:0007669"/>
    <property type="project" value="InterPro"/>
</dbReference>
<dbReference type="InterPro" id="IPR005119">
    <property type="entry name" value="LysR_subst-bd"/>
</dbReference>
<dbReference type="SUPFAM" id="SSF53850">
    <property type="entry name" value="Periplasmic binding protein-like II"/>
    <property type="match status" value="1"/>
</dbReference>
<dbReference type="Pfam" id="PF03466">
    <property type="entry name" value="LysR_substrate"/>
    <property type="match status" value="1"/>
</dbReference>
<dbReference type="eggNOG" id="COG0583">
    <property type="taxonomic scope" value="Bacteria"/>
</dbReference>
<keyword evidence="3" id="KW-0238">DNA-binding</keyword>
<accession>A0A0A1DPC8</accession>
<protein>
    <submittedName>
        <fullName evidence="5">Transcriptional regulator, LysR family</fullName>
    </submittedName>
</protein>
<evidence type="ECO:0000256" key="1">
    <source>
        <dbReference type="ARBA" id="ARBA00009437"/>
    </source>
</evidence>
<gene>
    <name evidence="5" type="ORF">KR76_25325</name>
</gene>
<dbReference type="EMBL" id="CP009896">
    <property type="protein sequence ID" value="AIY19271.2"/>
    <property type="molecule type" value="Genomic_DNA"/>
</dbReference>
<evidence type="ECO:0000313" key="6">
    <source>
        <dbReference type="Proteomes" id="UP000030300"/>
    </source>
</evidence>
<dbReference type="KEGG" id="psim:KR76_25325"/>
<dbReference type="Pfam" id="PF00126">
    <property type="entry name" value="HTH_1"/>
    <property type="match status" value="1"/>
</dbReference>
<keyword evidence="4" id="KW-0804">Transcription</keyword>
<keyword evidence="6" id="KW-1185">Reference proteome</keyword>
<sequence>MRVHLVSDSLRYFLEVARTGSIAEASENLHIAASAISRHIARLEQSTGAQLFDRHPRGMVPTEAGRLLADHARRNLLEEDDLLERLRDLHRSGRSLIKVACTEGFAEDFLPVEIARFRDTHPAARVQLTVTDPAAATQAVVTGASDVALTFSLAPAAGIRIAYSCQEPIVALVPEGHPLLDLDAVSLADLRDHPLALMAGGSTLRELVDICCSAEGLHLEPALTSNSSAALIALARRTGMVTLTGLLSSRHLVQDGFRTVALTNPELHRRNLQVHTMAQRALPEPVGAFVDQVVAALGASGLG</sequence>
<dbReference type="PROSITE" id="PS50931">
    <property type="entry name" value="HTH_LYSR"/>
    <property type="match status" value="1"/>
</dbReference>
<dbReference type="AlphaFoldDB" id="A0A0A1DPC8"/>
<dbReference type="SUPFAM" id="SSF46785">
    <property type="entry name" value="Winged helix' DNA-binding domain"/>
    <property type="match status" value="1"/>
</dbReference>
<dbReference type="Gene3D" id="1.10.10.10">
    <property type="entry name" value="Winged helix-like DNA-binding domain superfamily/Winged helix DNA-binding domain"/>
    <property type="match status" value="1"/>
</dbReference>
<organism evidence="5 6">
    <name type="scientific">Nocardioides simplex</name>
    <name type="common">Arthrobacter simplex</name>
    <dbReference type="NCBI Taxonomy" id="2045"/>
    <lineage>
        <taxon>Bacteria</taxon>
        <taxon>Bacillati</taxon>
        <taxon>Actinomycetota</taxon>
        <taxon>Actinomycetes</taxon>
        <taxon>Propionibacteriales</taxon>
        <taxon>Nocardioidaceae</taxon>
        <taxon>Pimelobacter</taxon>
    </lineage>
</organism>
<dbReference type="InterPro" id="IPR036388">
    <property type="entry name" value="WH-like_DNA-bd_sf"/>
</dbReference>
<dbReference type="FunFam" id="1.10.10.10:FF:000001">
    <property type="entry name" value="LysR family transcriptional regulator"/>
    <property type="match status" value="1"/>
</dbReference>
<reference evidence="5 6" key="1">
    <citation type="journal article" date="2015" name="Genome Announc.">
        <title>Complete Genome Sequence of Steroid-Transforming Nocardioides simplex VKM Ac-2033D.</title>
        <authorList>
            <person name="Shtratnikova V.Y."/>
            <person name="Schelkunov M.I."/>
            <person name="Pekov Y.A."/>
            <person name="Fokina V.V."/>
            <person name="Logacheva M.D."/>
            <person name="Sokolov S.L."/>
            <person name="Bragin E.Y."/>
            <person name="Ashapkin V.V."/>
            <person name="Donova M.V."/>
        </authorList>
    </citation>
    <scope>NUCLEOTIDE SEQUENCE [LARGE SCALE GENOMIC DNA]</scope>
    <source>
        <strain evidence="5 6">VKM Ac-2033D</strain>
    </source>
</reference>
<dbReference type="InterPro" id="IPR000847">
    <property type="entry name" value="LysR_HTH_N"/>
</dbReference>
<dbReference type="GO" id="GO:0003677">
    <property type="term" value="F:DNA binding"/>
    <property type="evidence" value="ECO:0007669"/>
    <property type="project" value="UniProtKB-KW"/>
</dbReference>
<dbReference type="GO" id="GO:0005829">
    <property type="term" value="C:cytosol"/>
    <property type="evidence" value="ECO:0007669"/>
    <property type="project" value="TreeGrafter"/>
</dbReference>
<dbReference type="STRING" id="2045.KR76_25325"/>
<evidence type="ECO:0000256" key="3">
    <source>
        <dbReference type="ARBA" id="ARBA00023125"/>
    </source>
</evidence>
<name>A0A0A1DPC8_NOCSI</name>
<dbReference type="Gene3D" id="3.40.190.290">
    <property type="match status" value="1"/>
</dbReference>
<evidence type="ECO:0000256" key="4">
    <source>
        <dbReference type="ARBA" id="ARBA00023163"/>
    </source>
</evidence>
<dbReference type="InterPro" id="IPR036390">
    <property type="entry name" value="WH_DNA-bd_sf"/>
</dbReference>
<dbReference type="HOGENOM" id="CLU_039613_6_0_11"/>
<dbReference type="Proteomes" id="UP000030300">
    <property type="component" value="Chromosome"/>
</dbReference>
<dbReference type="InterPro" id="IPR050950">
    <property type="entry name" value="HTH-type_LysR_regulators"/>
</dbReference>
<dbReference type="PANTHER" id="PTHR30419:SF8">
    <property type="entry name" value="NITROGEN ASSIMILATION TRANSCRIPTIONAL ACTIVATOR-RELATED"/>
    <property type="match status" value="1"/>
</dbReference>
<evidence type="ECO:0000256" key="2">
    <source>
        <dbReference type="ARBA" id="ARBA00023015"/>
    </source>
</evidence>
<comment type="similarity">
    <text evidence="1">Belongs to the LysR transcriptional regulatory family.</text>
</comment>
<keyword evidence="2" id="KW-0805">Transcription regulation</keyword>
<proteinExistence type="inferred from homology"/>
<evidence type="ECO:0000313" key="5">
    <source>
        <dbReference type="EMBL" id="AIY19271.2"/>
    </source>
</evidence>